<dbReference type="CDD" id="cd05157">
    <property type="entry name" value="ETNK_euk"/>
    <property type="match status" value="1"/>
</dbReference>
<comment type="caution">
    <text evidence="3">The sequence shown here is derived from an EMBL/GenBank/DDBJ whole genome shotgun (WGS) entry which is preliminary data.</text>
</comment>
<dbReference type="Gramene" id="Psat05G0619800-T1">
    <property type="protein sequence ID" value="KAI5410957.1"/>
    <property type="gene ID" value="KIW84_056198"/>
</dbReference>
<feature type="region of interest" description="Disordered" evidence="2">
    <location>
        <begin position="1"/>
        <end position="113"/>
    </location>
</feature>
<organism evidence="3 4">
    <name type="scientific">Pisum sativum</name>
    <name type="common">Garden pea</name>
    <name type="synonym">Lathyrus oleraceus</name>
    <dbReference type="NCBI Taxonomy" id="3888"/>
    <lineage>
        <taxon>Eukaryota</taxon>
        <taxon>Viridiplantae</taxon>
        <taxon>Streptophyta</taxon>
        <taxon>Embryophyta</taxon>
        <taxon>Tracheophyta</taxon>
        <taxon>Spermatophyta</taxon>
        <taxon>Magnoliopsida</taxon>
        <taxon>eudicotyledons</taxon>
        <taxon>Gunneridae</taxon>
        <taxon>Pentapetalae</taxon>
        <taxon>rosids</taxon>
        <taxon>fabids</taxon>
        <taxon>Fabales</taxon>
        <taxon>Fabaceae</taxon>
        <taxon>Papilionoideae</taxon>
        <taxon>50 kb inversion clade</taxon>
        <taxon>NPAAA clade</taxon>
        <taxon>Hologalegina</taxon>
        <taxon>IRL clade</taxon>
        <taxon>Fabeae</taxon>
        <taxon>Lathyrus</taxon>
    </lineage>
</organism>
<dbReference type="Gene3D" id="3.90.1200.10">
    <property type="match status" value="1"/>
</dbReference>
<evidence type="ECO:0000313" key="3">
    <source>
        <dbReference type="EMBL" id="KAI5410957.1"/>
    </source>
</evidence>
<dbReference type="GO" id="GO:0006646">
    <property type="term" value="P:phosphatidylethanolamine biosynthetic process"/>
    <property type="evidence" value="ECO:0007669"/>
    <property type="project" value="TreeGrafter"/>
</dbReference>
<feature type="compositionally biased region" description="Polar residues" evidence="2">
    <location>
        <begin position="55"/>
        <end position="70"/>
    </location>
</feature>
<dbReference type="Gene3D" id="3.30.200.20">
    <property type="entry name" value="Phosphorylase Kinase, domain 1"/>
    <property type="match status" value="1"/>
</dbReference>
<gene>
    <name evidence="3" type="ORF">KIW84_056198</name>
</gene>
<dbReference type="Gramene" id="Psat5g223320.2">
    <property type="protein sequence ID" value="Psat5g223320.2.cds"/>
    <property type="gene ID" value="Psat5g223320"/>
</dbReference>
<dbReference type="Proteomes" id="UP001058974">
    <property type="component" value="Chromosome 5"/>
</dbReference>
<dbReference type="GO" id="GO:0004305">
    <property type="term" value="F:ethanolamine kinase activity"/>
    <property type="evidence" value="ECO:0007669"/>
    <property type="project" value="TreeGrafter"/>
</dbReference>
<dbReference type="PANTHER" id="PTHR22603">
    <property type="entry name" value="CHOLINE/ETHANOALAMINE KINASE"/>
    <property type="match status" value="1"/>
</dbReference>
<dbReference type="PANTHER" id="PTHR22603:SF81">
    <property type="entry name" value="CHOLINE KINASE 2-RELATED"/>
    <property type="match status" value="1"/>
</dbReference>
<reference evidence="3 4" key="1">
    <citation type="journal article" date="2022" name="Nat. Genet.">
        <title>Improved pea reference genome and pan-genome highlight genomic features and evolutionary characteristics.</title>
        <authorList>
            <person name="Yang T."/>
            <person name="Liu R."/>
            <person name="Luo Y."/>
            <person name="Hu S."/>
            <person name="Wang D."/>
            <person name="Wang C."/>
            <person name="Pandey M.K."/>
            <person name="Ge S."/>
            <person name="Xu Q."/>
            <person name="Li N."/>
            <person name="Li G."/>
            <person name="Huang Y."/>
            <person name="Saxena R.K."/>
            <person name="Ji Y."/>
            <person name="Li M."/>
            <person name="Yan X."/>
            <person name="He Y."/>
            <person name="Liu Y."/>
            <person name="Wang X."/>
            <person name="Xiang C."/>
            <person name="Varshney R.K."/>
            <person name="Ding H."/>
            <person name="Gao S."/>
            <person name="Zong X."/>
        </authorList>
    </citation>
    <scope>NUCLEOTIDE SEQUENCE [LARGE SCALE GENOMIC DNA]</scope>
    <source>
        <strain evidence="3 4">cv. Zhongwan 6</strain>
    </source>
</reference>
<dbReference type="OrthoDB" id="10267235at2759"/>
<dbReference type="GO" id="GO:0004103">
    <property type="term" value="F:choline kinase activity"/>
    <property type="evidence" value="ECO:0007669"/>
    <property type="project" value="TreeGrafter"/>
</dbReference>
<dbReference type="Gramene" id="PSAT_LOCUS20620_t1">
    <property type="protein sequence ID" value="CAL5201384.1"/>
    <property type="gene ID" value="PSAT_LOCUS20620"/>
</dbReference>
<dbReference type="EMBL" id="JAMSHJ010000005">
    <property type="protein sequence ID" value="KAI5410957.1"/>
    <property type="molecule type" value="Genomic_DNA"/>
</dbReference>
<dbReference type="SUPFAM" id="SSF56112">
    <property type="entry name" value="Protein kinase-like (PK-like)"/>
    <property type="match status" value="1"/>
</dbReference>
<evidence type="ECO:0000256" key="1">
    <source>
        <dbReference type="ARBA" id="ARBA00038211"/>
    </source>
</evidence>
<feature type="compositionally biased region" description="Polar residues" evidence="2">
    <location>
        <begin position="97"/>
        <end position="111"/>
    </location>
</feature>
<dbReference type="AlphaFoldDB" id="A0A9D4X047"/>
<protein>
    <recommendedName>
        <fullName evidence="5">Choline kinase</fullName>
    </recommendedName>
</protein>
<sequence>MSAGEDLVTGAASAAENPIIHATGTTGDPTNDRPNHAVNHVSNKEIGSKSPANVEPNTVNPLNDHASGSENPVIAQASVAETPRNEAGGTGADDSINDQLNGAKNPANNQAGGAETETFMNDQLNIAETSVNDQAGGGGKILAHSEADAIKNPLVDQPDAAENLVEGKADAIETPSNIKDTVETPGSNRIDRLPVEAKEILISLAGKWEDVLDASALQVIPLKGAMTNEVFQIKWPATNGETSRKVVVRIYGEGVDIFFDRDDEIRTFEYMSKNGQGPRLLGRFTNGRVEEFIHARTLSASDLRDPSISDLIAAKMKEFHDLDLPGEKKVNLWRTLRNWLGEAKRLSSPKEVEAFYLDTVDKEISILEKELSGTDQRIGFCHNDLQYGNIMLDEETDSVTIIDYEYASHNPIAYDIANHFCEMAANYHTEMPHILDYSKYPDIDERVRFIMAYLSTSGEIPSEGEVEHLLQEVEKYTLANHLFWGLWGIISGQVNTIEFDYKEYAKQRFQEYWARKPYLLSSDAPSPFNVPEGTGELASGGHTKGKNAGIFRKMKRVLGLGLFRSKS</sequence>
<dbReference type="InterPro" id="IPR011009">
    <property type="entry name" value="Kinase-like_dom_sf"/>
</dbReference>
<evidence type="ECO:0000313" key="4">
    <source>
        <dbReference type="Proteomes" id="UP001058974"/>
    </source>
</evidence>
<accession>A0A9D4X047</accession>
<evidence type="ECO:0000256" key="2">
    <source>
        <dbReference type="SAM" id="MobiDB-lite"/>
    </source>
</evidence>
<name>A0A9D4X047_PEA</name>
<proteinExistence type="inferred from homology"/>
<evidence type="ECO:0008006" key="5">
    <source>
        <dbReference type="Google" id="ProtNLM"/>
    </source>
</evidence>
<keyword evidence="4" id="KW-1185">Reference proteome</keyword>
<comment type="similarity">
    <text evidence="1">Belongs to the choline/ethanolamine kinase family.</text>
</comment>
<dbReference type="Pfam" id="PF01633">
    <property type="entry name" value="Choline_kinase"/>
    <property type="match status" value="1"/>
</dbReference>
<dbReference type="GO" id="GO:0005737">
    <property type="term" value="C:cytoplasm"/>
    <property type="evidence" value="ECO:0007669"/>
    <property type="project" value="TreeGrafter"/>
</dbReference>
<dbReference type="Gramene" id="Psat5g223320.1">
    <property type="protein sequence ID" value="Psat5g223320.1.cds"/>
    <property type="gene ID" value="Psat5g223320"/>
</dbReference>